<evidence type="ECO:0000256" key="4">
    <source>
        <dbReference type="ARBA" id="ARBA00022692"/>
    </source>
</evidence>
<dbReference type="KEGG" id="strr:EKD16_06085"/>
<organism evidence="9 10">
    <name type="scientific">Streptomonospora litoralis</name>
    <dbReference type="NCBI Taxonomy" id="2498135"/>
    <lineage>
        <taxon>Bacteria</taxon>
        <taxon>Bacillati</taxon>
        <taxon>Actinomycetota</taxon>
        <taxon>Actinomycetes</taxon>
        <taxon>Streptosporangiales</taxon>
        <taxon>Nocardiopsidaceae</taxon>
        <taxon>Streptomonospora</taxon>
    </lineage>
</organism>
<evidence type="ECO:0000256" key="6">
    <source>
        <dbReference type="ARBA" id="ARBA00023136"/>
    </source>
</evidence>
<dbReference type="SUPFAM" id="SSF161098">
    <property type="entry name" value="MetI-like"/>
    <property type="match status" value="1"/>
</dbReference>
<dbReference type="Proteomes" id="UP000292235">
    <property type="component" value="Chromosome"/>
</dbReference>
<keyword evidence="5 7" id="KW-1133">Transmembrane helix</keyword>
<dbReference type="PANTHER" id="PTHR43386:SF1">
    <property type="entry name" value="D,D-DIPEPTIDE TRANSPORT SYSTEM PERMEASE PROTEIN DDPC-RELATED"/>
    <property type="match status" value="1"/>
</dbReference>
<dbReference type="GO" id="GO:0055085">
    <property type="term" value="P:transmembrane transport"/>
    <property type="evidence" value="ECO:0007669"/>
    <property type="project" value="InterPro"/>
</dbReference>
<feature type="transmembrane region" description="Helical" evidence="7">
    <location>
        <begin position="129"/>
        <end position="147"/>
    </location>
</feature>
<dbReference type="EMBL" id="CP036455">
    <property type="protein sequence ID" value="QBI53016.1"/>
    <property type="molecule type" value="Genomic_DNA"/>
</dbReference>
<keyword evidence="2 7" id="KW-0813">Transport</keyword>
<dbReference type="GO" id="GO:0005886">
    <property type="term" value="C:plasma membrane"/>
    <property type="evidence" value="ECO:0007669"/>
    <property type="project" value="UniProtKB-SubCell"/>
</dbReference>
<evidence type="ECO:0000313" key="10">
    <source>
        <dbReference type="Proteomes" id="UP000292235"/>
    </source>
</evidence>
<dbReference type="PANTHER" id="PTHR43386">
    <property type="entry name" value="OLIGOPEPTIDE TRANSPORT SYSTEM PERMEASE PROTEIN APPC"/>
    <property type="match status" value="1"/>
</dbReference>
<evidence type="ECO:0000256" key="7">
    <source>
        <dbReference type="RuleBase" id="RU363032"/>
    </source>
</evidence>
<evidence type="ECO:0000256" key="5">
    <source>
        <dbReference type="ARBA" id="ARBA00022989"/>
    </source>
</evidence>
<dbReference type="InterPro" id="IPR050366">
    <property type="entry name" value="BP-dependent_transpt_permease"/>
</dbReference>
<protein>
    <submittedName>
        <fullName evidence="9">Putative D,D-dipeptide transport system permease protein DdpC</fullName>
    </submittedName>
</protein>
<dbReference type="AlphaFoldDB" id="A0A4P6PXM7"/>
<evidence type="ECO:0000259" key="8">
    <source>
        <dbReference type="PROSITE" id="PS50928"/>
    </source>
</evidence>
<feature type="transmembrane region" description="Helical" evidence="7">
    <location>
        <begin position="24"/>
        <end position="45"/>
    </location>
</feature>
<comment type="subcellular location">
    <subcellularLocation>
        <location evidence="1 7">Cell membrane</location>
        <topology evidence="1 7">Multi-pass membrane protein</topology>
    </subcellularLocation>
</comment>
<accession>A0A4P6PXM7</accession>
<sequence length="293" mass="30698">MIDPAPAETAAATRPKRRPAHLRLYICLGIMAAYVLIGAFGPFLLPFSASETNIDDRLLAPGSTLSDGSTTLMGTDAVGRDLLPQLLIGARVSLMVGGGVLLISGIIGVVIGVAAGYSGGILDSVLMRVADIQLAFPGILLAILIASLLGPSVINVIAVLAVSKWVVFARVARAQTLAVKNREYVDATRVLGARPLFLIRRCILPACMAPILVVATVELGLVIITEAALSFLGLGTPASSPSWGLTIAVGRDYLADAWWISTLPGIALSLLVVACGIVGDELRDRFDPHMQDR</sequence>
<name>A0A4P6PXM7_9ACTN</name>
<evidence type="ECO:0000313" key="9">
    <source>
        <dbReference type="EMBL" id="QBI53016.1"/>
    </source>
</evidence>
<proteinExistence type="inferred from homology"/>
<keyword evidence="6 7" id="KW-0472">Membrane</keyword>
<feature type="transmembrane region" description="Helical" evidence="7">
    <location>
        <begin position="92"/>
        <end position="117"/>
    </location>
</feature>
<feature type="transmembrane region" description="Helical" evidence="7">
    <location>
        <begin position="258"/>
        <end position="279"/>
    </location>
</feature>
<keyword evidence="4 7" id="KW-0812">Transmembrane</keyword>
<dbReference type="InterPro" id="IPR035906">
    <property type="entry name" value="MetI-like_sf"/>
</dbReference>
<dbReference type="RefSeq" id="WP_131097458.1">
    <property type="nucleotide sequence ID" value="NZ_CP036455.1"/>
</dbReference>
<gene>
    <name evidence="9" type="primary">ddpC</name>
    <name evidence="9" type="ORF">EKD16_06085</name>
</gene>
<keyword evidence="10" id="KW-1185">Reference proteome</keyword>
<dbReference type="OrthoDB" id="6637947at2"/>
<dbReference type="InterPro" id="IPR000515">
    <property type="entry name" value="MetI-like"/>
</dbReference>
<comment type="similarity">
    <text evidence="7">Belongs to the binding-protein-dependent transport system permease family.</text>
</comment>
<dbReference type="Gene3D" id="1.10.3720.10">
    <property type="entry name" value="MetI-like"/>
    <property type="match status" value="1"/>
</dbReference>
<feature type="domain" description="ABC transmembrane type-1" evidence="8">
    <location>
        <begin position="90"/>
        <end position="279"/>
    </location>
</feature>
<dbReference type="Pfam" id="PF00528">
    <property type="entry name" value="BPD_transp_1"/>
    <property type="match status" value="1"/>
</dbReference>
<evidence type="ECO:0000256" key="3">
    <source>
        <dbReference type="ARBA" id="ARBA00022475"/>
    </source>
</evidence>
<dbReference type="PROSITE" id="PS50928">
    <property type="entry name" value="ABC_TM1"/>
    <property type="match status" value="1"/>
</dbReference>
<feature type="transmembrane region" description="Helical" evidence="7">
    <location>
        <begin position="153"/>
        <end position="172"/>
    </location>
</feature>
<keyword evidence="3" id="KW-1003">Cell membrane</keyword>
<reference evidence="9 10" key="1">
    <citation type="submission" date="2019-02" db="EMBL/GenBank/DDBJ databases">
        <authorList>
            <person name="Khodamoradi S."/>
            <person name="Hahnke R.L."/>
            <person name="Kaempfer P."/>
            <person name="Schumann P."/>
            <person name="Rohde M."/>
            <person name="Steinert M."/>
            <person name="Luzhetskyy A."/>
            <person name="Wink J."/>
            <person name="Ruckert C."/>
        </authorList>
    </citation>
    <scope>NUCLEOTIDE SEQUENCE [LARGE SCALE GENOMIC DNA]</scope>
    <source>
        <strain evidence="9 10">M2</strain>
    </source>
</reference>
<evidence type="ECO:0000256" key="2">
    <source>
        <dbReference type="ARBA" id="ARBA00022448"/>
    </source>
</evidence>
<evidence type="ECO:0000256" key="1">
    <source>
        <dbReference type="ARBA" id="ARBA00004651"/>
    </source>
</evidence>
<dbReference type="CDD" id="cd06261">
    <property type="entry name" value="TM_PBP2"/>
    <property type="match status" value="1"/>
</dbReference>
<feature type="transmembrane region" description="Helical" evidence="7">
    <location>
        <begin position="202"/>
        <end position="224"/>
    </location>
</feature>